<feature type="region of interest" description="Disordered" evidence="2">
    <location>
        <begin position="610"/>
        <end position="630"/>
    </location>
</feature>
<reference evidence="4" key="2">
    <citation type="submission" date="2005-04" db="EMBL/GenBank/DDBJ databases">
        <authorList>
            <person name="Buell C.R."/>
            <person name="Wing R.A."/>
            <person name="McCombie W.A."/>
            <person name="Ouyang S."/>
        </authorList>
    </citation>
    <scope>NUCLEOTIDE SEQUENCE</scope>
</reference>
<evidence type="ECO:0000256" key="1">
    <source>
        <dbReference type="SAM" id="Coils"/>
    </source>
</evidence>
<feature type="domain" description="Transposase (putative) gypsy type" evidence="3">
    <location>
        <begin position="68"/>
        <end position="133"/>
    </location>
</feature>
<proteinExistence type="predicted"/>
<feature type="region of interest" description="Disordered" evidence="2">
    <location>
        <begin position="1"/>
        <end position="20"/>
    </location>
</feature>
<sequence>MAPRKPNPASAKGPDPGRIDDDTTAFLGVSLMDDAELAKLVRSGALVEGKAFAPGNAVVPKTVNNQTVVFAVFFEAGLRFPCNVLLPEILRLFQVELLQLSPSALVRIAIFDWVCRTSGFEPSAGLFGAIFFATVNSKTLITSAETKKTLFGSVNFNVRPERSDLWPVNAAMSRWDRHWMARWFYQTIPFEAGSKSAKALRCRRRAIAPNRKPKIAVDSAMEARFALLRKVAKALIAFSAGKVAKGDPAKKTAKKRGLVDVARVFSDDESSDETPTSPAGRSLDLSTAPVLLIDAGGADGSVAAVASASADRVVQAAARVFGSPLRQLVASPLVKLKGKGAAVETSASDFSLATPHFAPGDFETRAELIPFVEGILAVHSSIERTVRARLDRFKNRLRAKDDDLGRKGLEMEALASTLKEAKAENKRLQVELEKGREAMAKVDRLKVELEKEKAHSAALTDYYNLTKPKIEALRLEVSKAEASAAAESQHFSREMARTTASAKLACQTLRLALSDMGARVRGVLGEDASAFDFSEWTLQAGGAISTAPPHAAIAAHSGCEHIAEFPNYVKGDWEISSQDVLPALRAWWWQFWQKDGRSTAKARLLEQLAKAEDQGEEEDAAAGVGGGDAQDHPEVVGWMRAHLRQTLEDYDRVHKKRLEDMVHFWRNHQKTDRQEVISKRRYSLACVSPPSPLRVVYDVSDDEPSLPNHSLGGEGGCGGESVIYL</sequence>
<evidence type="ECO:0000313" key="4">
    <source>
        <dbReference type="EMBL" id="ABA96697.1"/>
    </source>
</evidence>
<reference evidence="4" key="1">
    <citation type="journal article" date="2005" name="BMC Biol.">
        <title>The sequence of rice chromosomes 11 and 12, rich in disease resistance genes and recent gene duplications.</title>
        <authorList>
            <consortium name="The rice chromosomes 11 and 12 sequencing consortia"/>
        </authorList>
    </citation>
    <scope>NUCLEOTIDE SEQUENCE [LARGE SCALE GENOMIC DNA]</scope>
</reference>
<dbReference type="InterPro" id="IPR007321">
    <property type="entry name" value="Transposase_28"/>
</dbReference>
<accession>Q2QWA7</accession>
<dbReference type="PANTHER" id="PTHR33026:SF7">
    <property type="entry name" value="OS03G0100275 PROTEIN"/>
    <property type="match status" value="1"/>
</dbReference>
<reference evidence="4" key="3">
    <citation type="submission" date="2006-01" db="EMBL/GenBank/DDBJ databases">
        <authorList>
            <person name="Buell R."/>
        </authorList>
    </citation>
    <scope>NUCLEOTIDE SEQUENCE</scope>
</reference>
<dbReference type="Pfam" id="PF04195">
    <property type="entry name" value="Transposase_28"/>
    <property type="match status" value="1"/>
</dbReference>
<keyword evidence="1" id="KW-0175">Coiled coil</keyword>
<gene>
    <name evidence="4" type="ordered locus">LOC_Os12g10000</name>
</gene>
<evidence type="ECO:0000256" key="2">
    <source>
        <dbReference type="SAM" id="MobiDB-lite"/>
    </source>
</evidence>
<name>Q2QWA7_ORYSJ</name>
<feature type="coiled-coil region" evidence="1">
    <location>
        <begin position="411"/>
        <end position="452"/>
    </location>
</feature>
<dbReference type="AlphaFoldDB" id="Q2QWA7"/>
<organism evidence="4">
    <name type="scientific">Oryza sativa subsp. japonica</name>
    <name type="common">Rice</name>
    <dbReference type="NCBI Taxonomy" id="39947"/>
    <lineage>
        <taxon>Eukaryota</taxon>
        <taxon>Viridiplantae</taxon>
        <taxon>Streptophyta</taxon>
        <taxon>Embryophyta</taxon>
        <taxon>Tracheophyta</taxon>
        <taxon>Spermatophyta</taxon>
        <taxon>Magnoliopsida</taxon>
        <taxon>Liliopsida</taxon>
        <taxon>Poales</taxon>
        <taxon>Poaceae</taxon>
        <taxon>BOP clade</taxon>
        <taxon>Oryzoideae</taxon>
        <taxon>Oryzeae</taxon>
        <taxon>Oryzinae</taxon>
        <taxon>Oryza</taxon>
        <taxon>Oryza sativa</taxon>
    </lineage>
</organism>
<dbReference type="PANTHER" id="PTHR33026">
    <property type="entry name" value="OS06G0360600 PROTEIN"/>
    <property type="match status" value="1"/>
</dbReference>
<evidence type="ECO:0000259" key="3">
    <source>
        <dbReference type="Pfam" id="PF04195"/>
    </source>
</evidence>
<dbReference type="EMBL" id="DP000011">
    <property type="protein sequence ID" value="ABA96697.1"/>
    <property type="molecule type" value="Genomic_DNA"/>
</dbReference>
<protein>
    <submittedName>
        <fullName evidence="4">Transposable element protein, putative, Transposase_28</fullName>
    </submittedName>
</protein>